<evidence type="ECO:0000313" key="7">
    <source>
        <dbReference type="Proteomes" id="UP000614424"/>
    </source>
</evidence>
<dbReference type="InterPro" id="IPR043128">
    <property type="entry name" value="Rev_trsase/Diguanyl_cyclase"/>
</dbReference>
<reference evidence="6 7" key="1">
    <citation type="submission" date="2020-08" db="EMBL/GenBank/DDBJ databases">
        <title>Bridging the membrane lipid divide: bacteria of the FCB group superphylum have the potential to synthesize archaeal ether lipids.</title>
        <authorList>
            <person name="Villanueva L."/>
            <person name="Von Meijenfeldt F.A.B."/>
            <person name="Westbye A.B."/>
            <person name="Yadav S."/>
            <person name="Hopmans E.C."/>
            <person name="Dutilh B.E."/>
            <person name="Sinninghe Damste J.S."/>
        </authorList>
    </citation>
    <scope>NUCLEOTIDE SEQUENCE [LARGE SCALE GENOMIC DNA]</scope>
    <source>
        <strain evidence="6">NIOZ-UU47</strain>
    </source>
</reference>
<evidence type="ECO:0000259" key="5">
    <source>
        <dbReference type="PROSITE" id="PS50887"/>
    </source>
</evidence>
<dbReference type="EMBL" id="JACNJZ010000093">
    <property type="protein sequence ID" value="MBC8317552.1"/>
    <property type="molecule type" value="Genomic_DNA"/>
</dbReference>
<dbReference type="InterPro" id="IPR001789">
    <property type="entry name" value="Sig_transdc_resp-reg_receiver"/>
</dbReference>
<dbReference type="Gene3D" id="3.30.70.270">
    <property type="match status" value="1"/>
</dbReference>
<dbReference type="SMART" id="SM00091">
    <property type="entry name" value="PAS"/>
    <property type="match status" value="2"/>
</dbReference>
<dbReference type="AlphaFoldDB" id="A0A8J6NDR5"/>
<feature type="modified residue" description="4-aspartylphosphate" evidence="1">
    <location>
        <position position="54"/>
    </location>
</feature>
<dbReference type="Gene3D" id="3.40.50.2300">
    <property type="match status" value="1"/>
</dbReference>
<dbReference type="InterPro" id="IPR000160">
    <property type="entry name" value="GGDEF_dom"/>
</dbReference>
<dbReference type="InterPro" id="IPR001610">
    <property type="entry name" value="PAC"/>
</dbReference>
<evidence type="ECO:0000256" key="1">
    <source>
        <dbReference type="PROSITE-ProRule" id="PRU00169"/>
    </source>
</evidence>
<dbReference type="PROSITE" id="PS50112">
    <property type="entry name" value="PAS"/>
    <property type="match status" value="2"/>
</dbReference>
<organism evidence="6 7">
    <name type="scientific">Candidatus Desulfobia pelagia</name>
    <dbReference type="NCBI Taxonomy" id="2841692"/>
    <lineage>
        <taxon>Bacteria</taxon>
        <taxon>Pseudomonadati</taxon>
        <taxon>Thermodesulfobacteriota</taxon>
        <taxon>Desulfobulbia</taxon>
        <taxon>Desulfobulbales</taxon>
        <taxon>Desulfobulbaceae</taxon>
        <taxon>Candidatus Desulfobia</taxon>
    </lineage>
</organism>
<dbReference type="CDD" id="cd01949">
    <property type="entry name" value="GGDEF"/>
    <property type="match status" value="1"/>
</dbReference>
<dbReference type="SMART" id="SM00267">
    <property type="entry name" value="GGDEF"/>
    <property type="match status" value="1"/>
</dbReference>
<keyword evidence="1" id="KW-0597">Phosphoprotein</keyword>
<evidence type="ECO:0000313" key="6">
    <source>
        <dbReference type="EMBL" id="MBC8317552.1"/>
    </source>
</evidence>
<dbReference type="PROSITE" id="PS50113">
    <property type="entry name" value="PAC"/>
    <property type="match status" value="1"/>
</dbReference>
<evidence type="ECO:0000259" key="2">
    <source>
        <dbReference type="PROSITE" id="PS50110"/>
    </source>
</evidence>
<evidence type="ECO:0000259" key="4">
    <source>
        <dbReference type="PROSITE" id="PS50113"/>
    </source>
</evidence>
<dbReference type="PANTHER" id="PTHR44757">
    <property type="entry name" value="DIGUANYLATE CYCLASE DGCP"/>
    <property type="match status" value="1"/>
</dbReference>
<feature type="domain" description="GGDEF" evidence="5">
    <location>
        <begin position="419"/>
        <end position="553"/>
    </location>
</feature>
<dbReference type="NCBIfam" id="TIGR00229">
    <property type="entry name" value="sensory_box"/>
    <property type="match status" value="2"/>
</dbReference>
<dbReference type="CDD" id="cd00130">
    <property type="entry name" value="PAS"/>
    <property type="match status" value="2"/>
</dbReference>
<dbReference type="SUPFAM" id="SSF55785">
    <property type="entry name" value="PYP-like sensor domain (PAS domain)"/>
    <property type="match status" value="2"/>
</dbReference>
<dbReference type="Gene3D" id="3.30.450.20">
    <property type="entry name" value="PAS domain"/>
    <property type="match status" value="2"/>
</dbReference>
<evidence type="ECO:0000259" key="3">
    <source>
        <dbReference type="PROSITE" id="PS50112"/>
    </source>
</evidence>
<dbReference type="SUPFAM" id="SSF55073">
    <property type="entry name" value="Nucleotide cyclase"/>
    <property type="match status" value="1"/>
</dbReference>
<dbReference type="PROSITE" id="PS50110">
    <property type="entry name" value="RESPONSE_REGULATORY"/>
    <property type="match status" value="1"/>
</dbReference>
<feature type="domain" description="PAS" evidence="3">
    <location>
        <begin position="131"/>
        <end position="185"/>
    </location>
</feature>
<dbReference type="InterPro" id="IPR035965">
    <property type="entry name" value="PAS-like_dom_sf"/>
</dbReference>
<sequence length="557" mass="63091">MSNKKILIIDDEELIRHSLKTDLSAVGFTVSLAENGKEGLKKFKVDHHDAVLTDLMMAGMDGIDVLKKVKEEAPETVVIILTGFANVNSAISALRSGADDFLNKPCSTEDILIRLEREFEKKDLIARIKENEAKLRAITQTANDAIIMVNSSGEATFWNKAAERIFGYTEQEILGKDIHKRLVPETYMKAYSEHFHTFSLTGTGPVIDKTTELFALNKKGKEFPIELSLSSVRIDSEWHAVGIIKDISRRWLAEKTLRENEAQYRQFIEGTDNLVCQVDTRGKFTFVNHMAHPFFGLEPKKCLGRSLFDFIHPEDRQSTEELFNDIVQGKRERITLENRILNAIGETHDMLWTMNHHYDDENNSIVAVNSTARDITERKESEKQIWKLANFDVLTGLPNRALFMERLSQAIFQSTRTGKLLCLMFIDLDNFKNVNDSLGHQAGDDLLVEVAQRLNYCLRQTDTIARLGGDEFTVILTNITQQSDAEPVIRQLLQSLARPFIVGRDNEVHITASIGVTFCPDDATDEQTLMRYADTAMYRAKGSGKNRSAHFSPSLDQ</sequence>
<name>A0A8J6NDR5_9BACT</name>
<dbReference type="InterPro" id="IPR000014">
    <property type="entry name" value="PAS"/>
</dbReference>
<feature type="domain" description="Response regulatory" evidence="2">
    <location>
        <begin position="5"/>
        <end position="119"/>
    </location>
</feature>
<dbReference type="SMART" id="SM00086">
    <property type="entry name" value="PAC"/>
    <property type="match status" value="2"/>
</dbReference>
<feature type="domain" description="PAC" evidence="4">
    <location>
        <begin position="334"/>
        <end position="387"/>
    </location>
</feature>
<dbReference type="SMART" id="SM00448">
    <property type="entry name" value="REC"/>
    <property type="match status" value="1"/>
</dbReference>
<dbReference type="GO" id="GO:0003824">
    <property type="term" value="F:catalytic activity"/>
    <property type="evidence" value="ECO:0007669"/>
    <property type="project" value="UniProtKB-ARBA"/>
</dbReference>
<dbReference type="PROSITE" id="PS50887">
    <property type="entry name" value="GGDEF"/>
    <property type="match status" value="1"/>
</dbReference>
<dbReference type="GO" id="GO:0000160">
    <property type="term" value="P:phosphorelay signal transduction system"/>
    <property type="evidence" value="ECO:0007669"/>
    <property type="project" value="InterPro"/>
</dbReference>
<dbReference type="Pfam" id="PF00990">
    <property type="entry name" value="GGDEF"/>
    <property type="match status" value="1"/>
</dbReference>
<dbReference type="InterPro" id="IPR000700">
    <property type="entry name" value="PAS-assoc_C"/>
</dbReference>
<dbReference type="Pfam" id="PF00072">
    <property type="entry name" value="Response_reg"/>
    <property type="match status" value="1"/>
</dbReference>
<feature type="domain" description="PAS" evidence="3">
    <location>
        <begin position="260"/>
        <end position="330"/>
    </location>
</feature>
<dbReference type="Proteomes" id="UP000614424">
    <property type="component" value="Unassembled WGS sequence"/>
</dbReference>
<dbReference type="NCBIfam" id="TIGR00254">
    <property type="entry name" value="GGDEF"/>
    <property type="match status" value="1"/>
</dbReference>
<dbReference type="InterPro" id="IPR029787">
    <property type="entry name" value="Nucleotide_cyclase"/>
</dbReference>
<dbReference type="SUPFAM" id="SSF52172">
    <property type="entry name" value="CheY-like"/>
    <property type="match status" value="1"/>
</dbReference>
<dbReference type="InterPro" id="IPR052155">
    <property type="entry name" value="Biofilm_reg_signaling"/>
</dbReference>
<dbReference type="InterPro" id="IPR011006">
    <property type="entry name" value="CheY-like_superfamily"/>
</dbReference>
<accession>A0A8J6NDR5</accession>
<dbReference type="InterPro" id="IPR013767">
    <property type="entry name" value="PAS_fold"/>
</dbReference>
<comment type="caution">
    <text evidence="6">The sequence shown here is derived from an EMBL/GenBank/DDBJ whole genome shotgun (WGS) entry which is preliminary data.</text>
</comment>
<protein>
    <submittedName>
        <fullName evidence="6">Diguanylate cyclase</fullName>
    </submittedName>
</protein>
<dbReference type="GO" id="GO:0006355">
    <property type="term" value="P:regulation of DNA-templated transcription"/>
    <property type="evidence" value="ECO:0007669"/>
    <property type="project" value="InterPro"/>
</dbReference>
<gene>
    <name evidence="6" type="ORF">H8E41_06565</name>
</gene>
<dbReference type="Pfam" id="PF00989">
    <property type="entry name" value="PAS"/>
    <property type="match status" value="2"/>
</dbReference>
<proteinExistence type="predicted"/>
<dbReference type="PANTHER" id="PTHR44757:SF2">
    <property type="entry name" value="BIOFILM ARCHITECTURE MAINTENANCE PROTEIN MBAA"/>
    <property type="match status" value="1"/>
</dbReference>
<dbReference type="FunFam" id="3.30.70.270:FF:000001">
    <property type="entry name" value="Diguanylate cyclase domain protein"/>
    <property type="match status" value="1"/>
</dbReference>